<organism evidence="4 5">
    <name type="scientific">Bacillus changyiensis</name>
    <dbReference type="NCBI Taxonomy" id="3004103"/>
    <lineage>
        <taxon>Bacteria</taxon>
        <taxon>Bacillati</taxon>
        <taxon>Bacillota</taxon>
        <taxon>Bacilli</taxon>
        <taxon>Bacillales</taxon>
        <taxon>Bacillaceae</taxon>
        <taxon>Bacillus</taxon>
    </lineage>
</organism>
<protein>
    <submittedName>
        <fullName evidence="4">SDR family oxidoreductase</fullName>
    </submittedName>
</protein>
<keyword evidence="2" id="KW-0604">Photosystem II</keyword>
<evidence type="ECO:0000256" key="2">
    <source>
        <dbReference type="ARBA" id="ARBA00023276"/>
    </source>
</evidence>
<accession>A0ABT4X6G2</accession>
<dbReference type="SUPFAM" id="SSF51735">
    <property type="entry name" value="NAD(P)-binding Rossmann-fold domains"/>
    <property type="match status" value="1"/>
</dbReference>
<dbReference type="Gene3D" id="3.40.50.720">
    <property type="entry name" value="NAD(P)-binding Rossmann-like Domain"/>
    <property type="match status" value="1"/>
</dbReference>
<dbReference type="EMBL" id="JAQKAB010000010">
    <property type="protein sequence ID" value="MDA7027803.1"/>
    <property type="molecule type" value="Genomic_DNA"/>
</dbReference>
<dbReference type="InterPro" id="IPR044256">
    <property type="entry name" value="HCF244-like"/>
</dbReference>
<keyword evidence="1" id="KW-0602">Photosynthesis</keyword>
<comment type="caution">
    <text evidence="4">The sequence shown here is derived from an EMBL/GenBank/DDBJ whole genome shotgun (WGS) entry which is preliminary data.</text>
</comment>
<keyword evidence="5" id="KW-1185">Reference proteome</keyword>
<dbReference type="Pfam" id="PF13460">
    <property type="entry name" value="NAD_binding_10"/>
    <property type="match status" value="1"/>
</dbReference>
<gene>
    <name evidence="4" type="ORF">PJ311_14575</name>
</gene>
<dbReference type="InterPro" id="IPR036291">
    <property type="entry name" value="NAD(P)-bd_dom_sf"/>
</dbReference>
<evidence type="ECO:0000256" key="1">
    <source>
        <dbReference type="ARBA" id="ARBA00022531"/>
    </source>
</evidence>
<evidence type="ECO:0000313" key="5">
    <source>
        <dbReference type="Proteomes" id="UP001211894"/>
    </source>
</evidence>
<sequence length="295" mass="33376">MQKVLVAGASGYLGRYLVQAFKQKGYEVRVLVRNKQKLMMSGPFLEPAVSDLIDEVVVGDVTDPNSIMGVCRGIDIVCSTIGLTRQKGSLTFHHVDYLGNLHLLEEAQKANVRKFMYIHVYKGDEMNNPIAEAKQRFVKDLKNSGMNFIIVKPTGYFSDMSEFLKMAQKGRVVLIGDGMKQMNPIHGADLAQFCVDSVLHHDQKELEIGGPNVYRHVEIAAIAFQVSHKKQKLLHIPVALLKALIPFFRIFSRKQYALVKFFLDGMTEEAVAPLYGNHDLKTYFKEIVEHVHNKR</sequence>
<evidence type="ECO:0000259" key="3">
    <source>
        <dbReference type="Pfam" id="PF13460"/>
    </source>
</evidence>
<dbReference type="PANTHER" id="PTHR47128:SF2">
    <property type="entry name" value="PROTEIN HIGH CHLOROPHYLL FLUORESCENCE PHENOTYPE 244, CHLOROPLASTIC"/>
    <property type="match status" value="1"/>
</dbReference>
<dbReference type="PANTHER" id="PTHR47128">
    <property type="match status" value="1"/>
</dbReference>
<feature type="domain" description="NAD(P)-binding" evidence="3">
    <location>
        <begin position="8"/>
        <end position="199"/>
    </location>
</feature>
<dbReference type="CDD" id="cd05243">
    <property type="entry name" value="SDR_a5"/>
    <property type="match status" value="1"/>
</dbReference>
<evidence type="ECO:0000313" key="4">
    <source>
        <dbReference type="EMBL" id="MDA7027803.1"/>
    </source>
</evidence>
<reference evidence="4 5" key="1">
    <citation type="submission" date="2023-01" db="EMBL/GenBank/DDBJ databases">
        <title>Bacillus changyiensis sp. nov., isolated from a coastal deposit.</title>
        <authorList>
            <person name="Xiao G."/>
            <person name="Lai Q."/>
            <person name="Hu Z."/>
            <person name="Shao Z."/>
        </authorList>
    </citation>
    <scope>NUCLEOTIDE SEQUENCE [LARGE SCALE GENOMIC DNA]</scope>
    <source>
        <strain evidence="4 5">CLL-7-23</strain>
    </source>
</reference>
<dbReference type="RefSeq" id="WP_271341625.1">
    <property type="nucleotide sequence ID" value="NZ_JAQKAB010000010.1"/>
</dbReference>
<dbReference type="Proteomes" id="UP001211894">
    <property type="component" value="Unassembled WGS sequence"/>
</dbReference>
<proteinExistence type="predicted"/>
<dbReference type="InterPro" id="IPR016040">
    <property type="entry name" value="NAD(P)-bd_dom"/>
</dbReference>
<name>A0ABT4X6G2_9BACI</name>